<evidence type="ECO:0000313" key="2">
    <source>
        <dbReference type="EMBL" id="KAI1695842.1"/>
    </source>
</evidence>
<evidence type="ECO:0000313" key="3">
    <source>
        <dbReference type="Proteomes" id="UP001201812"/>
    </source>
</evidence>
<comment type="caution">
    <text evidence="2">The sequence shown here is derived from an EMBL/GenBank/DDBJ whole genome shotgun (WGS) entry which is preliminary data.</text>
</comment>
<dbReference type="Proteomes" id="UP001201812">
    <property type="component" value="Unassembled WGS sequence"/>
</dbReference>
<protein>
    <submittedName>
        <fullName evidence="2">Uncharacterized protein</fullName>
    </submittedName>
</protein>
<feature type="chain" id="PRO_5041922147" evidence="1">
    <location>
        <begin position="20"/>
        <end position="513"/>
    </location>
</feature>
<gene>
    <name evidence="2" type="ORF">DdX_19357</name>
</gene>
<keyword evidence="1" id="KW-0732">Signal</keyword>
<feature type="signal peptide" evidence="1">
    <location>
        <begin position="1"/>
        <end position="19"/>
    </location>
</feature>
<reference evidence="2" key="1">
    <citation type="submission" date="2022-01" db="EMBL/GenBank/DDBJ databases">
        <title>Genome Sequence Resource for Two Populations of Ditylenchus destructor, the Migratory Endoparasitic Phytonematode.</title>
        <authorList>
            <person name="Zhang H."/>
            <person name="Lin R."/>
            <person name="Xie B."/>
        </authorList>
    </citation>
    <scope>NUCLEOTIDE SEQUENCE</scope>
    <source>
        <strain evidence="2">BazhouSP</strain>
    </source>
</reference>
<organism evidence="2 3">
    <name type="scientific">Ditylenchus destructor</name>
    <dbReference type="NCBI Taxonomy" id="166010"/>
    <lineage>
        <taxon>Eukaryota</taxon>
        <taxon>Metazoa</taxon>
        <taxon>Ecdysozoa</taxon>
        <taxon>Nematoda</taxon>
        <taxon>Chromadorea</taxon>
        <taxon>Rhabditida</taxon>
        <taxon>Tylenchina</taxon>
        <taxon>Tylenchomorpha</taxon>
        <taxon>Sphaerularioidea</taxon>
        <taxon>Anguinidae</taxon>
        <taxon>Anguininae</taxon>
        <taxon>Ditylenchus</taxon>
    </lineage>
</organism>
<dbReference type="EMBL" id="JAKKPZ010000368">
    <property type="protein sequence ID" value="KAI1695842.1"/>
    <property type="molecule type" value="Genomic_DNA"/>
</dbReference>
<sequence>MKALIFCLPLLSIFICLDAQSYEDVDDLVNKLSSLTEPTLDVFKNLKFIRENSGPLLNLVGTATGPLFTSLAKLSGLAPDSEEFKAIKKLHTAVLKGFASVANQQTKLTRDLKVHSMKISYYNWVEGIVSSNCARPTASRLRLLFEAHDLFSNTESKFSSDLTARTFHQVEAYNWAKSGISKVRGNISHATVLDIIQATTALPAVSESDMCFLTLTYTNNGLRRQPIENLVNIVSNDVKLLELASGLCTIVRYSNDLNKIAEENLVLGHTTKTIIDSMTSWLNLTLEGSWPAAYEKIAKELIGSDDIPIDVMKYDSLAWKIARELSDNCGPDRFSTQVLISENFAGYEDVDSTNYGKDFVDDCADSSACFVLKNYKNIHIALLRYGEDVVDSGRSNAASDWFHANKEDMKMSIQENYKWTDYLAANTGEKKKEYLEGMLKNMEKSIPGLRDMNLYKSRILLHGNVVTKSSVEIHSAYTNFAVGMGTDSGANVVTYSENNNIDNDLRFELYFFL</sequence>
<name>A0AAD4MJ92_9BILA</name>
<proteinExistence type="predicted"/>
<evidence type="ECO:0000256" key="1">
    <source>
        <dbReference type="SAM" id="SignalP"/>
    </source>
</evidence>
<keyword evidence="3" id="KW-1185">Reference proteome</keyword>
<dbReference type="AlphaFoldDB" id="A0AAD4MJ92"/>
<accession>A0AAD4MJ92</accession>